<dbReference type="Proteomes" id="UP000529795">
    <property type="component" value="Unassembled WGS sequence"/>
</dbReference>
<protein>
    <submittedName>
        <fullName evidence="1">Uncharacterized protein</fullName>
    </submittedName>
</protein>
<proteinExistence type="predicted"/>
<reference evidence="1 2" key="1">
    <citation type="submission" date="2020-08" db="EMBL/GenBank/DDBJ databases">
        <title>Genomic Encyclopedia of Type Strains, Phase IV (KMG-IV): sequencing the most valuable type-strain genomes for metagenomic binning, comparative biology and taxonomic classification.</title>
        <authorList>
            <person name="Goeker M."/>
        </authorList>
    </citation>
    <scope>NUCLEOTIDE SEQUENCE [LARGE SCALE GENOMIC DNA]</scope>
    <source>
        <strain evidence="1 2">YC6723</strain>
    </source>
</reference>
<keyword evidence="2" id="KW-1185">Reference proteome</keyword>
<evidence type="ECO:0000313" key="1">
    <source>
        <dbReference type="EMBL" id="MBB4155646.1"/>
    </source>
</evidence>
<accession>A0A840FHJ9</accession>
<comment type="caution">
    <text evidence="1">The sequence shown here is derived from an EMBL/GenBank/DDBJ whole genome shotgun (WGS) entry which is preliminary data.</text>
</comment>
<organism evidence="1 2">
    <name type="scientific">Sphingomonas jinjuensis</name>
    <dbReference type="NCBI Taxonomy" id="535907"/>
    <lineage>
        <taxon>Bacteria</taxon>
        <taxon>Pseudomonadati</taxon>
        <taxon>Pseudomonadota</taxon>
        <taxon>Alphaproteobacteria</taxon>
        <taxon>Sphingomonadales</taxon>
        <taxon>Sphingomonadaceae</taxon>
        <taxon>Sphingomonas</taxon>
    </lineage>
</organism>
<name>A0A840FHJ9_9SPHN</name>
<gene>
    <name evidence="1" type="ORF">GGQ80_003571</name>
</gene>
<evidence type="ECO:0000313" key="2">
    <source>
        <dbReference type="Proteomes" id="UP000529795"/>
    </source>
</evidence>
<dbReference type="EMBL" id="JACIEV010000018">
    <property type="protein sequence ID" value="MBB4155646.1"/>
    <property type="molecule type" value="Genomic_DNA"/>
</dbReference>
<sequence length="163" mass="17279">MSISTTAEARPTVRRLVEQVQVTDAGIDISVGTAALAEILNVATTEGAPAQLQLHAAVRLTRTGKAMRLIHGDGRGVAATPNPSLVRLLVKAHRWWKIMREGEVDLSTLGAQEGVAPAYITRVMRLAFLSPRTTAAILSGATVSNLDVATLTKKGAVTSQWSD</sequence>
<dbReference type="AlphaFoldDB" id="A0A840FHJ9"/>